<evidence type="ECO:0000313" key="3">
    <source>
        <dbReference type="EMBL" id="KAK0626033.1"/>
    </source>
</evidence>
<feature type="region of interest" description="Disordered" evidence="1">
    <location>
        <begin position="424"/>
        <end position="455"/>
    </location>
</feature>
<feature type="compositionally biased region" description="Low complexity" evidence="1">
    <location>
        <begin position="90"/>
        <end position="106"/>
    </location>
</feature>
<feature type="region of interest" description="Disordered" evidence="1">
    <location>
        <begin position="135"/>
        <end position="237"/>
    </location>
</feature>
<dbReference type="AlphaFoldDB" id="A0AA40C6H5"/>
<protein>
    <recommendedName>
        <fullName evidence="2">C2H2-type domain-containing protein</fullName>
    </recommendedName>
</protein>
<dbReference type="GO" id="GO:0003677">
    <property type="term" value="F:DNA binding"/>
    <property type="evidence" value="ECO:0007669"/>
    <property type="project" value="InterPro"/>
</dbReference>
<dbReference type="Proteomes" id="UP001175000">
    <property type="component" value="Unassembled WGS sequence"/>
</dbReference>
<feature type="region of interest" description="Disordered" evidence="1">
    <location>
        <begin position="1"/>
        <end position="123"/>
    </location>
</feature>
<evidence type="ECO:0000313" key="4">
    <source>
        <dbReference type="Proteomes" id="UP001175000"/>
    </source>
</evidence>
<name>A0AA40C6H5_9PEZI</name>
<dbReference type="SMART" id="SM00384">
    <property type="entry name" value="AT_hook"/>
    <property type="match status" value="2"/>
</dbReference>
<accession>A0AA40C6H5</accession>
<feature type="compositionally biased region" description="Basic and acidic residues" evidence="1">
    <location>
        <begin position="38"/>
        <end position="55"/>
    </location>
</feature>
<reference evidence="3" key="1">
    <citation type="submission" date="2023-06" db="EMBL/GenBank/DDBJ databases">
        <title>Genome-scale phylogeny and comparative genomics of the fungal order Sordariales.</title>
        <authorList>
            <consortium name="Lawrence Berkeley National Laboratory"/>
            <person name="Hensen N."/>
            <person name="Bonometti L."/>
            <person name="Westerberg I."/>
            <person name="Brannstrom I.O."/>
            <person name="Guillou S."/>
            <person name="Cros-Aarteil S."/>
            <person name="Calhoun S."/>
            <person name="Haridas S."/>
            <person name="Kuo A."/>
            <person name="Mondo S."/>
            <person name="Pangilinan J."/>
            <person name="Riley R."/>
            <person name="Labutti K."/>
            <person name="Andreopoulos B."/>
            <person name="Lipzen A."/>
            <person name="Chen C."/>
            <person name="Yanf M."/>
            <person name="Daum C."/>
            <person name="Ng V."/>
            <person name="Clum A."/>
            <person name="Steindorff A."/>
            <person name="Ohm R."/>
            <person name="Martin F."/>
            <person name="Silar P."/>
            <person name="Natvig D."/>
            <person name="Lalanne C."/>
            <person name="Gautier V."/>
            <person name="Ament-Velasquez S.L."/>
            <person name="Kruys A."/>
            <person name="Hutchinson M.I."/>
            <person name="Powell A.J."/>
            <person name="Barry K."/>
            <person name="Miller A.N."/>
            <person name="Grigoriev I.V."/>
            <person name="Debuchy R."/>
            <person name="Gladieux P."/>
            <person name="Thoren M.H."/>
            <person name="Johannesson H."/>
        </authorList>
    </citation>
    <scope>NUCLEOTIDE SEQUENCE</scope>
    <source>
        <strain evidence="3">CBS 606.72</strain>
    </source>
</reference>
<dbReference type="InterPro" id="IPR013087">
    <property type="entry name" value="Znf_C2H2_type"/>
</dbReference>
<comment type="caution">
    <text evidence="3">The sequence shown here is derived from an EMBL/GenBank/DDBJ whole genome shotgun (WGS) entry which is preliminary data.</text>
</comment>
<keyword evidence="4" id="KW-1185">Reference proteome</keyword>
<sequence length="455" mass="50294">MPYDPGYDDGYPSGNSHAAGSIDEQLGSCSDGALDQPTSHHELSGQDEWGDKLGEEYSEEEEETLNVTTFGSLRPSQPFAGLSELSERTSSAQPSQPSKNSPSQPSLGTAKRVAVVLQSTPHKNEYTSVAIADEDILITSDIKPQPKRGPGGISSQHSGVGYAYDPKPAPFAIPTVTGPQQTITPQPKKRGRPVGWRLGSGPYTSMNGGSSRPPKPKPQKVPGEAKRRGRPPKAPSLTARQIYLQSNPKFPIFPCEWERCPAQLQNYETLRAHILYVHGSTGTCKWGDCPSKHPEPLHLPDEEAFQAHLDKKHLIHTLWQRGEGPRNRSIPAPWNNTPPIPPNGIPHWLCNDKGEQVTPTVGIEIEPDDDRKRRRKQLDRLIAQRDNNAQSEPNLSAADWAEVFKMREGKAKKQKDYRDYQAKLFGVNGQPPKYGPEWRGLLARTPPPNKKQKLG</sequence>
<dbReference type="InterPro" id="IPR017956">
    <property type="entry name" value="AT_hook_DNA-bd_motif"/>
</dbReference>
<evidence type="ECO:0000256" key="1">
    <source>
        <dbReference type="SAM" id="MobiDB-lite"/>
    </source>
</evidence>
<organism evidence="3 4">
    <name type="scientific">Immersiella caudata</name>
    <dbReference type="NCBI Taxonomy" id="314043"/>
    <lineage>
        <taxon>Eukaryota</taxon>
        <taxon>Fungi</taxon>
        <taxon>Dikarya</taxon>
        <taxon>Ascomycota</taxon>
        <taxon>Pezizomycotina</taxon>
        <taxon>Sordariomycetes</taxon>
        <taxon>Sordariomycetidae</taxon>
        <taxon>Sordariales</taxon>
        <taxon>Lasiosphaeriaceae</taxon>
        <taxon>Immersiella</taxon>
    </lineage>
</organism>
<feature type="domain" description="C2H2-type" evidence="2">
    <location>
        <begin position="255"/>
        <end position="278"/>
    </location>
</feature>
<gene>
    <name evidence="3" type="ORF">B0T14DRAFT_508992</name>
</gene>
<feature type="compositionally biased region" description="Polar residues" evidence="1">
    <location>
        <begin position="65"/>
        <end position="75"/>
    </location>
</feature>
<dbReference type="EMBL" id="JAULSU010000002">
    <property type="protein sequence ID" value="KAK0626033.1"/>
    <property type="molecule type" value="Genomic_DNA"/>
</dbReference>
<dbReference type="PROSITE" id="PS00028">
    <property type="entry name" value="ZINC_FINGER_C2H2_1"/>
    <property type="match status" value="1"/>
</dbReference>
<evidence type="ECO:0000259" key="2">
    <source>
        <dbReference type="PROSITE" id="PS00028"/>
    </source>
</evidence>
<proteinExistence type="predicted"/>